<gene>
    <name evidence="1" type="ORF">NDI56_01905</name>
</gene>
<dbReference type="PANTHER" id="PTHR40053:SF1">
    <property type="entry name" value="SPORULATION-CONTROL PROTEIN SPO0M"/>
    <property type="match status" value="1"/>
</dbReference>
<keyword evidence="2" id="KW-1185">Reference proteome</keyword>
<comment type="caution">
    <text evidence="1">The sequence shown here is derived from an EMBL/GenBank/DDBJ whole genome shotgun (WGS) entry which is preliminary data.</text>
</comment>
<accession>A0ABU2F7D7</accession>
<dbReference type="InterPro" id="IPR009776">
    <property type="entry name" value="Spore_0_M"/>
</dbReference>
<dbReference type="RefSeq" id="WP_310917719.1">
    <property type="nucleotide sequence ID" value="NZ_JAMQON010000001.1"/>
</dbReference>
<evidence type="ECO:0000313" key="2">
    <source>
        <dbReference type="Proteomes" id="UP001259659"/>
    </source>
</evidence>
<name>A0ABU2F7D7_9EURY</name>
<proteinExistence type="predicted"/>
<dbReference type="Pfam" id="PF07070">
    <property type="entry name" value="Spo0M"/>
    <property type="match status" value="1"/>
</dbReference>
<sequence>MFDNVLASVRIGAAEVDTLLETDTVRPGETLPVRVVVDGGKVDQDIEAIELELETRRERDEATDEYDISTHRVTGPFTIEAGEREVFESEIPIHHETPVTTLDAKTNRAKVWIDTDLEIDRAIDADDTDYLQVAPTEPMAAMLEAVERAGHRLSKVTVDTDTIATKDAQAQLPVDQEIEFKPTGSRSYSELELHFIPREEVTHVLLEFDHSIGSENFESMQVYHDDYSVDELRRAFERFA</sequence>
<dbReference type="EMBL" id="JAMQON010000001">
    <property type="protein sequence ID" value="MDS0258159.1"/>
    <property type="molecule type" value="Genomic_DNA"/>
</dbReference>
<dbReference type="PANTHER" id="PTHR40053">
    <property type="entry name" value="SPORULATION-CONTROL PROTEIN SPO0M"/>
    <property type="match status" value="1"/>
</dbReference>
<dbReference type="Proteomes" id="UP001259659">
    <property type="component" value="Unassembled WGS sequence"/>
</dbReference>
<evidence type="ECO:0000313" key="1">
    <source>
        <dbReference type="EMBL" id="MDS0258159.1"/>
    </source>
</evidence>
<organism evidence="1 2">
    <name type="scientific">Haloarcula saliterrae</name>
    <dbReference type="NCBI Taxonomy" id="2950534"/>
    <lineage>
        <taxon>Archaea</taxon>
        <taxon>Methanobacteriati</taxon>
        <taxon>Methanobacteriota</taxon>
        <taxon>Stenosarchaea group</taxon>
        <taxon>Halobacteria</taxon>
        <taxon>Halobacteriales</taxon>
        <taxon>Haloarculaceae</taxon>
        <taxon>Haloarcula</taxon>
    </lineage>
</organism>
<protein>
    <submittedName>
        <fullName evidence="1">Sporulation protein</fullName>
    </submittedName>
</protein>
<reference evidence="1 2" key="1">
    <citation type="submission" date="2022-06" db="EMBL/GenBank/DDBJ databases">
        <title>Haloarcula sp. a new haloarchaeum isolate from saline soil.</title>
        <authorList>
            <person name="Strakova D."/>
            <person name="Galisteo C."/>
            <person name="Sanchez-Porro C."/>
            <person name="Ventosa A."/>
        </authorList>
    </citation>
    <scope>NUCLEOTIDE SEQUENCE [LARGE SCALE GENOMIC DNA]</scope>
    <source>
        <strain evidence="1 2">S1CR25-12</strain>
    </source>
</reference>